<protein>
    <submittedName>
        <fullName evidence="2">Uncharacterized protein</fullName>
    </submittedName>
</protein>
<evidence type="ECO:0000256" key="1">
    <source>
        <dbReference type="SAM" id="MobiDB-lite"/>
    </source>
</evidence>
<gene>
    <name evidence="2" type="ORF">GYA93_22565</name>
</gene>
<dbReference type="RefSeq" id="WP_059038414.1">
    <property type="nucleotide sequence ID" value="NZ_JAADZU010000113.1"/>
</dbReference>
<proteinExistence type="predicted"/>
<accession>A0A7K3LVS1</accession>
<keyword evidence="3" id="KW-1185">Reference proteome</keyword>
<reference evidence="2 3" key="1">
    <citation type="submission" date="2020-01" db="EMBL/GenBank/DDBJ databases">
        <title>Investigation of new actinobacteria for the biodesulphurisation of diesel fuel.</title>
        <authorList>
            <person name="Athi Narayanan S.M."/>
        </authorList>
    </citation>
    <scope>NUCLEOTIDE SEQUENCE [LARGE SCALE GENOMIC DNA]</scope>
    <source>
        <strain evidence="2 3">213E</strain>
    </source>
</reference>
<feature type="compositionally biased region" description="Polar residues" evidence="1">
    <location>
        <begin position="1"/>
        <end position="16"/>
    </location>
</feature>
<dbReference type="AlphaFoldDB" id="A0A7K3LVS1"/>
<name>A0A7K3LVS1_9ACTN</name>
<sequence>MTAETATTPTGRSATSGAGPLRVAGPDESFLLAEQRLGFRTPVQYLWVLDDDPGADAVEKFAHVIAGGQLNRAVARRRVPGARGRWVRSSIPPQVLHLGRIDDDAVGPWADGILRTADLHAPEGLAWKLCTVTTTRGRRVVALLISHLVADGEAIMRALIAAADGHLDPLPDPAVARGRRAVREDVTDAATQLRAAARSLKPIMREIRSKRPAKSEATPAVPRPPVTYDPLRVALATVDLDAADFHELARRYHGTVNTLFTAIVAGIARRAGHPDSEELRVSVAVSKRGGPEDRRANASGGIWLRLRDGEDAPFDLGGIRTQSREAFTTYAESGNDVPDETLSVVRLLPRKVLGALLPLVPAPDVSVSNLGVLNEKVQTICGVRASSFVLRLMVQEPVGGARADMPGPGMSGWIVQYDDRITLSFAAFATERFGDDEGLRALVDAELAAWDLEHRFW</sequence>
<dbReference type="Proteomes" id="UP000466307">
    <property type="component" value="Unassembled WGS sequence"/>
</dbReference>
<dbReference type="EMBL" id="JAADZU010000113">
    <property type="protein sequence ID" value="NDK92319.1"/>
    <property type="molecule type" value="Genomic_DNA"/>
</dbReference>
<feature type="region of interest" description="Disordered" evidence="1">
    <location>
        <begin position="1"/>
        <end position="22"/>
    </location>
</feature>
<comment type="caution">
    <text evidence="2">The sequence shown here is derived from an EMBL/GenBank/DDBJ whole genome shotgun (WGS) entry which is preliminary data.</text>
</comment>
<organism evidence="2 3">
    <name type="scientific">Gordonia desulfuricans</name>
    <dbReference type="NCBI Taxonomy" id="89051"/>
    <lineage>
        <taxon>Bacteria</taxon>
        <taxon>Bacillati</taxon>
        <taxon>Actinomycetota</taxon>
        <taxon>Actinomycetes</taxon>
        <taxon>Mycobacteriales</taxon>
        <taxon>Gordoniaceae</taxon>
        <taxon>Gordonia</taxon>
    </lineage>
</organism>
<evidence type="ECO:0000313" key="2">
    <source>
        <dbReference type="EMBL" id="NDK92319.1"/>
    </source>
</evidence>
<evidence type="ECO:0000313" key="3">
    <source>
        <dbReference type="Proteomes" id="UP000466307"/>
    </source>
</evidence>